<sequence length="281" mass="32083">MSEQTKLRLLDTVQYIRNELALKDIEVPGTVMGCLHDVDEFISAIPVPAPRINFSLMEVSDLGKLGVSGKMLAFILGELAKLAQDFTSQQSAEIQLLRARILNIREHVNMDFVPRSRMILESIVLTLANIASDPHSQKNVAIFPEMMVTTDKGVKVINPESGYQAWLSGSVDYAIIQYKDENENKAHLLSSRCSAFMYLKVYTHRKPLTNRDEVRFCLSNGNSWLFFILKLREGKWRYFYSPPRQLEVGRNVSDNSLCVIMKLLLEWLAPTSSKFYELRDS</sequence>
<organism evidence="1 2">
    <name type="scientific">Hygrophoropsis aurantiaca</name>
    <dbReference type="NCBI Taxonomy" id="72124"/>
    <lineage>
        <taxon>Eukaryota</taxon>
        <taxon>Fungi</taxon>
        <taxon>Dikarya</taxon>
        <taxon>Basidiomycota</taxon>
        <taxon>Agaricomycotina</taxon>
        <taxon>Agaricomycetes</taxon>
        <taxon>Agaricomycetidae</taxon>
        <taxon>Boletales</taxon>
        <taxon>Coniophorineae</taxon>
        <taxon>Hygrophoropsidaceae</taxon>
        <taxon>Hygrophoropsis</taxon>
    </lineage>
</organism>
<evidence type="ECO:0000313" key="2">
    <source>
        <dbReference type="Proteomes" id="UP000790377"/>
    </source>
</evidence>
<gene>
    <name evidence="1" type="ORF">BJ138DRAFT_351945</name>
</gene>
<proteinExistence type="predicted"/>
<keyword evidence="2" id="KW-1185">Reference proteome</keyword>
<evidence type="ECO:0000313" key="1">
    <source>
        <dbReference type="EMBL" id="KAH7908477.1"/>
    </source>
</evidence>
<comment type="caution">
    <text evidence="1">The sequence shown here is derived from an EMBL/GenBank/DDBJ whole genome shotgun (WGS) entry which is preliminary data.</text>
</comment>
<dbReference type="Proteomes" id="UP000790377">
    <property type="component" value="Unassembled WGS sequence"/>
</dbReference>
<dbReference type="EMBL" id="MU267819">
    <property type="protein sequence ID" value="KAH7908477.1"/>
    <property type="molecule type" value="Genomic_DNA"/>
</dbReference>
<reference evidence="1" key="1">
    <citation type="journal article" date="2021" name="New Phytol.">
        <title>Evolutionary innovations through gain and loss of genes in the ectomycorrhizal Boletales.</title>
        <authorList>
            <person name="Wu G."/>
            <person name="Miyauchi S."/>
            <person name="Morin E."/>
            <person name="Kuo A."/>
            <person name="Drula E."/>
            <person name="Varga T."/>
            <person name="Kohler A."/>
            <person name="Feng B."/>
            <person name="Cao Y."/>
            <person name="Lipzen A."/>
            <person name="Daum C."/>
            <person name="Hundley H."/>
            <person name="Pangilinan J."/>
            <person name="Johnson J."/>
            <person name="Barry K."/>
            <person name="LaButti K."/>
            <person name="Ng V."/>
            <person name="Ahrendt S."/>
            <person name="Min B."/>
            <person name="Choi I.G."/>
            <person name="Park H."/>
            <person name="Plett J.M."/>
            <person name="Magnuson J."/>
            <person name="Spatafora J.W."/>
            <person name="Nagy L.G."/>
            <person name="Henrissat B."/>
            <person name="Grigoriev I.V."/>
            <person name="Yang Z.L."/>
            <person name="Xu J."/>
            <person name="Martin F.M."/>
        </authorList>
    </citation>
    <scope>NUCLEOTIDE SEQUENCE</scope>
    <source>
        <strain evidence="1">ATCC 28755</strain>
    </source>
</reference>
<name>A0ACB8A6X9_9AGAM</name>
<accession>A0ACB8A6X9</accession>
<protein>
    <submittedName>
        <fullName evidence="1">Uncharacterized protein</fullName>
    </submittedName>
</protein>